<sequence>MEVYGLTGGIGSGKSTVAAMLEEYGIPVVSADELSRMVVAPGSPGLADVVEVFGPEVLDEHGELDRKKMGRIVFTTTEKRRQLEAILHPRIRERYEQVLDALEKAGHPVMVYEVPLLFEKKLDQQDEMKAVILVTATADTRIARVKDRDSLTTDEVLARMRAQIPEHEKRERADYIIHNDGDVDDLRREVEYLVSRFLRIPPRADLREASIDEVIEEIEPELELDESEIDTLSPEEVIEEPTAPLETEPAAAPGQAPRGWVEAAQAQPPAQARPPVQGPPSMQAQPGAPTPVQTQPTTRLRAKPAIETPELEVELQPAAARGSARPKSSTSGASWIPAGPTPAPGPALDPAPVPVAQAQPSAPVPPAVSSAPHAAPPAAPSPPKATAPEPGGQPGAGKRGPRQRMGTMPQLSAPEITQALGKELSERQGGEESST</sequence>
<feature type="compositionally biased region" description="Basic and acidic residues" evidence="7">
    <location>
        <begin position="423"/>
        <end position="435"/>
    </location>
</feature>
<feature type="binding site" evidence="5">
    <location>
        <begin position="11"/>
        <end position="16"/>
    </location>
    <ligand>
        <name>ATP</name>
        <dbReference type="ChEBI" id="CHEBI:30616"/>
    </ligand>
</feature>
<dbReference type="OrthoDB" id="9812943at2"/>
<feature type="compositionally biased region" description="Low complexity" evidence="7">
    <location>
        <begin position="354"/>
        <end position="373"/>
    </location>
</feature>
<dbReference type="GO" id="GO:0005524">
    <property type="term" value="F:ATP binding"/>
    <property type="evidence" value="ECO:0007669"/>
    <property type="project" value="UniProtKB-UniRule"/>
</dbReference>
<feature type="compositionally biased region" description="Low complexity" evidence="7">
    <location>
        <begin position="241"/>
        <end position="253"/>
    </location>
</feature>
<dbReference type="PANTHER" id="PTHR10695">
    <property type="entry name" value="DEPHOSPHO-COA KINASE-RELATED"/>
    <property type="match status" value="1"/>
</dbReference>
<comment type="catalytic activity">
    <reaction evidence="5">
        <text>3'-dephospho-CoA + ATP = ADP + CoA + H(+)</text>
        <dbReference type="Rhea" id="RHEA:18245"/>
        <dbReference type="ChEBI" id="CHEBI:15378"/>
        <dbReference type="ChEBI" id="CHEBI:30616"/>
        <dbReference type="ChEBI" id="CHEBI:57287"/>
        <dbReference type="ChEBI" id="CHEBI:57328"/>
        <dbReference type="ChEBI" id="CHEBI:456216"/>
        <dbReference type="EC" id="2.7.1.24"/>
    </reaction>
</comment>
<gene>
    <name evidence="5 8" type="primary">coaE</name>
    <name evidence="8" type="ORF">ENSA5_11550</name>
</gene>
<comment type="similarity">
    <text evidence="1 5">Belongs to the CoaE family.</text>
</comment>
<keyword evidence="5 8" id="KW-0418">Kinase</keyword>
<evidence type="ECO:0000256" key="7">
    <source>
        <dbReference type="SAM" id="MobiDB-lite"/>
    </source>
</evidence>
<feature type="compositionally biased region" description="Pro residues" evidence="7">
    <location>
        <begin position="374"/>
        <end position="385"/>
    </location>
</feature>
<dbReference type="EC" id="2.7.1.24" evidence="5 6"/>
<evidence type="ECO:0000256" key="3">
    <source>
        <dbReference type="ARBA" id="ARBA00022840"/>
    </source>
</evidence>
<dbReference type="Proteomes" id="UP000237968">
    <property type="component" value="Unassembled WGS sequence"/>
</dbReference>
<feature type="region of interest" description="Disordered" evidence="7">
    <location>
        <begin position="241"/>
        <end position="435"/>
    </location>
</feature>
<dbReference type="AlphaFoldDB" id="A0A2S9YG50"/>
<comment type="subcellular location">
    <subcellularLocation>
        <location evidence="5">Cytoplasm</location>
    </subcellularLocation>
</comment>
<comment type="pathway">
    <text evidence="5">Cofactor biosynthesis; coenzyme A biosynthesis; CoA from (R)-pantothenate: step 5/5.</text>
</comment>
<dbReference type="Gene3D" id="3.40.50.300">
    <property type="entry name" value="P-loop containing nucleotide triphosphate hydrolases"/>
    <property type="match status" value="1"/>
</dbReference>
<dbReference type="RefSeq" id="WP_106390651.1">
    <property type="nucleotide sequence ID" value="NZ_PVNK01000065.1"/>
</dbReference>
<dbReference type="CDD" id="cd02022">
    <property type="entry name" value="DPCK"/>
    <property type="match status" value="1"/>
</dbReference>
<dbReference type="Pfam" id="PF01121">
    <property type="entry name" value="CoaE"/>
    <property type="match status" value="1"/>
</dbReference>
<evidence type="ECO:0000313" key="9">
    <source>
        <dbReference type="Proteomes" id="UP000237968"/>
    </source>
</evidence>
<comment type="caution">
    <text evidence="8">The sequence shown here is derived from an EMBL/GenBank/DDBJ whole genome shotgun (WGS) entry which is preliminary data.</text>
</comment>
<reference evidence="8 9" key="1">
    <citation type="submission" date="2018-03" db="EMBL/GenBank/DDBJ databases">
        <title>Draft Genome Sequences of the Obligatory Marine Myxobacteria Enhygromyxa salina SWB005.</title>
        <authorList>
            <person name="Poehlein A."/>
            <person name="Moghaddam J.A."/>
            <person name="Harms H."/>
            <person name="Alanjari M."/>
            <person name="Koenig G.M."/>
            <person name="Daniel R."/>
            <person name="Schaeberle T.F."/>
        </authorList>
    </citation>
    <scope>NUCLEOTIDE SEQUENCE [LARGE SCALE GENOMIC DNA]</scope>
    <source>
        <strain evidence="8 9">SWB005</strain>
    </source>
</reference>
<keyword evidence="3 5" id="KW-0067">ATP-binding</keyword>
<keyword evidence="2 5" id="KW-0547">Nucleotide-binding</keyword>
<dbReference type="GO" id="GO:0004140">
    <property type="term" value="F:dephospho-CoA kinase activity"/>
    <property type="evidence" value="ECO:0007669"/>
    <property type="project" value="UniProtKB-UniRule"/>
</dbReference>
<dbReference type="PROSITE" id="PS51219">
    <property type="entry name" value="DPCK"/>
    <property type="match status" value="1"/>
</dbReference>
<protein>
    <recommendedName>
        <fullName evidence="5 6">Dephospho-CoA kinase</fullName>
        <ecNumber evidence="5 6">2.7.1.24</ecNumber>
    </recommendedName>
    <alternativeName>
        <fullName evidence="5">Dephosphocoenzyme A kinase</fullName>
    </alternativeName>
</protein>
<proteinExistence type="inferred from homology"/>
<accession>A0A2S9YG50</accession>
<dbReference type="UniPathway" id="UPA00241">
    <property type="reaction ID" value="UER00356"/>
</dbReference>
<feature type="compositionally biased region" description="Pro residues" evidence="7">
    <location>
        <begin position="339"/>
        <end position="353"/>
    </location>
</feature>
<comment type="function">
    <text evidence="5">Catalyzes the phosphorylation of the 3'-hydroxyl group of dephosphocoenzyme A to form coenzyme A.</text>
</comment>
<keyword evidence="5" id="KW-0963">Cytoplasm</keyword>
<evidence type="ECO:0000256" key="4">
    <source>
        <dbReference type="ARBA" id="ARBA00022993"/>
    </source>
</evidence>
<organism evidence="8 9">
    <name type="scientific">Enhygromyxa salina</name>
    <dbReference type="NCBI Taxonomy" id="215803"/>
    <lineage>
        <taxon>Bacteria</taxon>
        <taxon>Pseudomonadati</taxon>
        <taxon>Myxococcota</taxon>
        <taxon>Polyangia</taxon>
        <taxon>Nannocystales</taxon>
        <taxon>Nannocystaceae</taxon>
        <taxon>Enhygromyxa</taxon>
    </lineage>
</organism>
<dbReference type="SUPFAM" id="SSF52540">
    <property type="entry name" value="P-loop containing nucleoside triphosphate hydrolases"/>
    <property type="match status" value="1"/>
</dbReference>
<evidence type="ECO:0000256" key="1">
    <source>
        <dbReference type="ARBA" id="ARBA00009018"/>
    </source>
</evidence>
<keyword evidence="4 5" id="KW-0173">Coenzyme A biosynthesis</keyword>
<dbReference type="GO" id="GO:0005737">
    <property type="term" value="C:cytoplasm"/>
    <property type="evidence" value="ECO:0007669"/>
    <property type="project" value="UniProtKB-SubCell"/>
</dbReference>
<dbReference type="NCBIfam" id="TIGR00152">
    <property type="entry name" value="dephospho-CoA kinase"/>
    <property type="match status" value="1"/>
</dbReference>
<dbReference type="EMBL" id="PVNK01000065">
    <property type="protein sequence ID" value="PRQ04032.1"/>
    <property type="molecule type" value="Genomic_DNA"/>
</dbReference>
<name>A0A2S9YG50_9BACT</name>
<keyword evidence="5 8" id="KW-0808">Transferase</keyword>
<evidence type="ECO:0000256" key="6">
    <source>
        <dbReference type="NCBIfam" id="TIGR00152"/>
    </source>
</evidence>
<dbReference type="InterPro" id="IPR027417">
    <property type="entry name" value="P-loop_NTPase"/>
</dbReference>
<evidence type="ECO:0000256" key="5">
    <source>
        <dbReference type="HAMAP-Rule" id="MF_00376"/>
    </source>
</evidence>
<dbReference type="HAMAP" id="MF_00376">
    <property type="entry name" value="Dephospho_CoA_kinase"/>
    <property type="match status" value="1"/>
</dbReference>
<dbReference type="GO" id="GO:0015937">
    <property type="term" value="P:coenzyme A biosynthetic process"/>
    <property type="evidence" value="ECO:0007669"/>
    <property type="project" value="UniProtKB-UniRule"/>
</dbReference>
<evidence type="ECO:0000256" key="2">
    <source>
        <dbReference type="ARBA" id="ARBA00022741"/>
    </source>
</evidence>
<keyword evidence="9" id="KW-1185">Reference proteome</keyword>
<dbReference type="InterPro" id="IPR001977">
    <property type="entry name" value="Depp_CoAkinase"/>
</dbReference>
<feature type="compositionally biased region" description="Low complexity" evidence="7">
    <location>
        <begin position="263"/>
        <end position="275"/>
    </location>
</feature>
<dbReference type="PANTHER" id="PTHR10695:SF46">
    <property type="entry name" value="BIFUNCTIONAL COENZYME A SYNTHASE-RELATED"/>
    <property type="match status" value="1"/>
</dbReference>
<evidence type="ECO:0000313" key="8">
    <source>
        <dbReference type="EMBL" id="PRQ04032.1"/>
    </source>
</evidence>